<evidence type="ECO:0000256" key="2">
    <source>
        <dbReference type="SAM" id="SignalP"/>
    </source>
</evidence>
<dbReference type="PANTHER" id="PTHR33886">
    <property type="entry name" value="UNSATURATED RHAMNOGALACTURONAN HYDROLASE (EUROFUNG)"/>
    <property type="match status" value="1"/>
</dbReference>
<protein>
    <submittedName>
        <fullName evidence="3">Glycoside hydrolase family 105 protein</fullName>
    </submittedName>
</protein>
<reference evidence="4" key="1">
    <citation type="journal article" date="2014" name="Proc. Natl. Acad. Sci. U.S.A.">
        <title>Extensive sampling of basidiomycete genomes demonstrates inadequacy of the white-rot/brown-rot paradigm for wood decay fungi.</title>
        <authorList>
            <person name="Riley R."/>
            <person name="Salamov A.A."/>
            <person name="Brown D.W."/>
            <person name="Nagy L.G."/>
            <person name="Floudas D."/>
            <person name="Held B.W."/>
            <person name="Levasseur A."/>
            <person name="Lombard V."/>
            <person name="Morin E."/>
            <person name="Otillar R."/>
            <person name="Lindquist E.A."/>
            <person name="Sun H."/>
            <person name="LaButti K.M."/>
            <person name="Schmutz J."/>
            <person name="Jabbour D."/>
            <person name="Luo H."/>
            <person name="Baker S.E."/>
            <person name="Pisabarro A.G."/>
            <person name="Walton J.D."/>
            <person name="Blanchette R.A."/>
            <person name="Henrissat B."/>
            <person name="Martin F."/>
            <person name="Cullen D."/>
            <person name="Hibbett D.S."/>
            <person name="Grigoriev I.V."/>
        </authorList>
    </citation>
    <scope>NUCLEOTIDE SEQUENCE [LARGE SCALE GENOMIC DNA]</scope>
    <source>
        <strain evidence="4">FD-172 SS1</strain>
    </source>
</reference>
<organism evidence="3 4">
    <name type="scientific">Botryobasidium botryosum (strain FD-172 SS1)</name>
    <dbReference type="NCBI Taxonomy" id="930990"/>
    <lineage>
        <taxon>Eukaryota</taxon>
        <taxon>Fungi</taxon>
        <taxon>Dikarya</taxon>
        <taxon>Basidiomycota</taxon>
        <taxon>Agaricomycotina</taxon>
        <taxon>Agaricomycetes</taxon>
        <taxon>Cantharellales</taxon>
        <taxon>Botryobasidiaceae</taxon>
        <taxon>Botryobasidium</taxon>
    </lineage>
</organism>
<dbReference type="InterPro" id="IPR052043">
    <property type="entry name" value="PolySaccharide_Degr_Enz"/>
</dbReference>
<evidence type="ECO:0000256" key="1">
    <source>
        <dbReference type="ARBA" id="ARBA00022801"/>
    </source>
</evidence>
<dbReference type="Pfam" id="PF07470">
    <property type="entry name" value="Glyco_hydro_88"/>
    <property type="match status" value="1"/>
</dbReference>
<accession>A0A067M7A1</accession>
<gene>
    <name evidence="3" type="ORF">BOTBODRAFT_38538</name>
</gene>
<keyword evidence="2" id="KW-0732">Signal</keyword>
<dbReference type="HOGENOM" id="CLU_038720_1_0_1"/>
<evidence type="ECO:0000313" key="3">
    <source>
        <dbReference type="EMBL" id="KDQ07742.1"/>
    </source>
</evidence>
<dbReference type="STRING" id="930990.A0A067M7A1"/>
<dbReference type="Proteomes" id="UP000027195">
    <property type="component" value="Unassembled WGS sequence"/>
</dbReference>
<proteinExistence type="predicted"/>
<keyword evidence="4" id="KW-1185">Reference proteome</keyword>
<dbReference type="GO" id="GO:0005975">
    <property type="term" value="P:carbohydrate metabolic process"/>
    <property type="evidence" value="ECO:0007669"/>
    <property type="project" value="InterPro"/>
</dbReference>
<dbReference type="SUPFAM" id="SSF48208">
    <property type="entry name" value="Six-hairpin glycosidases"/>
    <property type="match status" value="1"/>
</dbReference>
<keyword evidence="1 3" id="KW-0378">Hydrolase</keyword>
<feature type="signal peptide" evidence="2">
    <location>
        <begin position="1"/>
        <end position="18"/>
    </location>
</feature>
<evidence type="ECO:0000313" key="4">
    <source>
        <dbReference type="Proteomes" id="UP000027195"/>
    </source>
</evidence>
<name>A0A067M7A1_BOTB1</name>
<feature type="chain" id="PRO_5001644446" evidence="2">
    <location>
        <begin position="19"/>
        <end position="394"/>
    </location>
</feature>
<sequence length="394" mass="42616">MHLFTSSAALVLVSLVLGANGAAPPQSTSYATLLASSAISRGQGNGLSSSGAPVDSYEHGTFQRALTRLYEKTGDKKYLDYIKKGIDALVGSDGSVKAYSLTEYTLDNIKIGDSMVQLAKLTGEAKYKTAATKLRSQLATHPRTPSGGFWHKNIYPNQMWGDGQYMALPFYAAYTSAYQPTNTTAWDDMALQLKLYDSHSLQKSTGLLYHGYDELKKAVWANSVTGASPEVWDRAVGWYSMALVDLLEYWPTSHPGRATVLSLYRSLVPALVAAADPTTHAWWLVMSQPGRAQNYIESSGSAMFVYSILRGLRLGYITDVNGQYKNAAVAAYKYLLNTFVVSASGGLADFKGTVSVGSLSGAGDYSYYVSQTIVTNDLKGVAAFVLASVEYESL</sequence>
<dbReference type="Gene3D" id="1.50.10.10">
    <property type="match status" value="1"/>
</dbReference>
<dbReference type="GO" id="GO:0016787">
    <property type="term" value="F:hydrolase activity"/>
    <property type="evidence" value="ECO:0007669"/>
    <property type="project" value="UniProtKB-KW"/>
</dbReference>
<dbReference type="OrthoDB" id="540611at2759"/>
<dbReference type="InParanoid" id="A0A067M7A1"/>
<dbReference type="AlphaFoldDB" id="A0A067M7A1"/>
<dbReference type="InterPro" id="IPR010905">
    <property type="entry name" value="Glyco_hydro_88"/>
</dbReference>
<dbReference type="InterPro" id="IPR012341">
    <property type="entry name" value="6hp_glycosidase-like_sf"/>
</dbReference>
<dbReference type="InterPro" id="IPR008928">
    <property type="entry name" value="6-hairpin_glycosidase_sf"/>
</dbReference>
<dbReference type="EMBL" id="KL198101">
    <property type="protein sequence ID" value="KDQ07742.1"/>
    <property type="molecule type" value="Genomic_DNA"/>
</dbReference>
<dbReference type="PANTHER" id="PTHR33886:SF9">
    <property type="entry name" value="UNSATURATED RHAMNOGALACTURONAN HYDROLASE (EUROFUNG)"/>
    <property type="match status" value="1"/>
</dbReference>